<feature type="compositionally biased region" description="Low complexity" evidence="1">
    <location>
        <begin position="483"/>
        <end position="494"/>
    </location>
</feature>
<feature type="region of interest" description="Disordered" evidence="1">
    <location>
        <begin position="189"/>
        <end position="212"/>
    </location>
</feature>
<reference evidence="2 3" key="1">
    <citation type="submission" date="2017-08" db="EMBL/GenBank/DDBJ databases">
        <authorList>
            <person name="de Groot N.N."/>
        </authorList>
    </citation>
    <scope>NUCLEOTIDE SEQUENCE [LARGE SCALE GENOMIC DNA]</scope>
    <source>
        <strain evidence="2 3">JC85</strain>
    </source>
</reference>
<protein>
    <submittedName>
        <fullName evidence="2">Uncharacterized protein</fullName>
    </submittedName>
</protein>
<gene>
    <name evidence="2" type="ORF">SAMN05892877_103365</name>
</gene>
<dbReference type="OrthoDB" id="8442940at2"/>
<feature type="compositionally biased region" description="Low complexity" evidence="1">
    <location>
        <begin position="101"/>
        <end position="116"/>
    </location>
</feature>
<feature type="compositionally biased region" description="Polar residues" evidence="1">
    <location>
        <begin position="595"/>
        <end position="604"/>
    </location>
</feature>
<feature type="region of interest" description="Disordered" evidence="1">
    <location>
        <begin position="483"/>
        <end position="617"/>
    </location>
</feature>
<accession>A0A285U599</accession>
<feature type="compositionally biased region" description="Low complexity" evidence="1">
    <location>
        <begin position="577"/>
        <end position="587"/>
    </location>
</feature>
<sequence length="808" mass="84499">MADFVAVIRRAVDGLTDNSPDMRVKVYDKARGAVRRQLEAMNPRPSDELVQRQLDKLEAAISEVESEHAIALPAEDLAVEDDASAFQEPAPYAPPEPEPEAPQAAAASSEEPAPAATYDETVEAAPAEFPAPTPAETGPAETGPAESGPTETGPAEEVNAVHPAAEPEFAREAPPAAVEYDEPVEYVPPTSATVEPEPEQERWQAETSYEPVHEAPPAQQAEPVEAPHQTFVETSAHPDVAEAPSEVPAYIGLEPVQDPAYDHTAFVEQAGAPAYQEPAYEEPAYREEHAVAPVNRAEPPAVEASFEMPAAAAPGNWTAERSDSGFTLHEFPSQTPPSENAWEESPRSEPAPAPTAGEASGEFANDWNWPEETKTPDQAKKPAENAWGDLEDLIGYQPKGGAAEPEKPAAVEDTFDASGVTEAAVRNGQRPYRAEPRKRGVSLAKIGALAAVLAVVGGAGAAYWLNRDAVDQMVADLTAPAATDDAPANGATDGSGTPTAGANGAGQPGDTEVASAEPTSSKFTQRLLPDGTESDEGPAPVVGQASSEEGKSVAEQSTEVASAEPGAATPATDGTNAADDASAPAASGTEPAPTPSQDAAQTAPASAGGPTANPTAEQAPLGVTQKMFLYEERLGQSAPTAIDGTVVWSQAEESPGGDAKAEPVIRAQINAPSNGLTAQVTIRRNADKSLPASHLVEIVFALPPNFEGGSIDSVQRVAMKRTEQDRGDPLIAVPAKITEDFHMIALNDFPDAISRNNELLKSRDWIDIPITYRNGRRALITLEKGASGAEVFNTVMNAWNALGPADSQ</sequence>
<dbReference type="RefSeq" id="WP_097137376.1">
    <property type="nucleotide sequence ID" value="NZ_OBQD01000003.1"/>
</dbReference>
<name>A0A285U599_9HYPH</name>
<evidence type="ECO:0000256" key="1">
    <source>
        <dbReference type="SAM" id="MobiDB-lite"/>
    </source>
</evidence>
<dbReference type="EMBL" id="OBQD01000003">
    <property type="protein sequence ID" value="SOC37022.1"/>
    <property type="molecule type" value="Genomic_DNA"/>
</dbReference>
<feature type="region of interest" description="Disordered" evidence="1">
    <location>
        <begin position="87"/>
        <end position="155"/>
    </location>
</feature>
<evidence type="ECO:0000313" key="2">
    <source>
        <dbReference type="EMBL" id="SOC37022.1"/>
    </source>
</evidence>
<feature type="compositionally biased region" description="Low complexity" evidence="1">
    <location>
        <begin position="123"/>
        <end position="146"/>
    </location>
</feature>
<organism evidence="2 3">
    <name type="scientific">Rhizobium subbaraonis</name>
    <dbReference type="NCBI Taxonomy" id="908946"/>
    <lineage>
        <taxon>Bacteria</taxon>
        <taxon>Pseudomonadati</taxon>
        <taxon>Pseudomonadota</taxon>
        <taxon>Alphaproteobacteria</taxon>
        <taxon>Hyphomicrobiales</taxon>
        <taxon>Rhizobiaceae</taxon>
        <taxon>Rhizobium/Agrobacterium group</taxon>
        <taxon>Rhizobium</taxon>
    </lineage>
</organism>
<keyword evidence="3" id="KW-1185">Reference proteome</keyword>
<evidence type="ECO:0000313" key="3">
    <source>
        <dbReference type="Proteomes" id="UP000219167"/>
    </source>
</evidence>
<dbReference type="AlphaFoldDB" id="A0A285U599"/>
<proteinExistence type="predicted"/>
<feature type="region of interest" description="Disordered" evidence="1">
    <location>
        <begin position="315"/>
        <end position="413"/>
    </location>
</feature>
<feature type="compositionally biased region" description="Basic and acidic residues" evidence="1">
    <location>
        <begin position="371"/>
        <end position="383"/>
    </location>
</feature>
<dbReference type="Proteomes" id="UP000219167">
    <property type="component" value="Unassembled WGS sequence"/>
</dbReference>